<evidence type="ECO:0000256" key="8">
    <source>
        <dbReference type="ARBA" id="ARBA00023242"/>
    </source>
</evidence>
<dbReference type="Pfam" id="PF00488">
    <property type="entry name" value="MutS_V"/>
    <property type="match status" value="1"/>
</dbReference>
<dbReference type="InterPro" id="IPR007696">
    <property type="entry name" value="DNA_mismatch_repair_MutS_core"/>
</dbReference>
<comment type="similarity">
    <text evidence="2 9">Belongs to the DNA mismatch repair MutS family.</text>
</comment>
<evidence type="ECO:0000313" key="12">
    <source>
        <dbReference type="Proteomes" id="UP000198287"/>
    </source>
</evidence>
<evidence type="ECO:0000256" key="5">
    <source>
        <dbReference type="ARBA" id="ARBA00022840"/>
    </source>
</evidence>
<dbReference type="PROSITE" id="PS00486">
    <property type="entry name" value="DNA_MISMATCH_REPAIR_2"/>
    <property type="match status" value="1"/>
</dbReference>
<dbReference type="GO" id="GO:0006298">
    <property type="term" value="P:mismatch repair"/>
    <property type="evidence" value="ECO:0007669"/>
    <property type="project" value="InterPro"/>
</dbReference>
<comment type="subcellular location">
    <subcellularLocation>
        <location evidence="1">Nucleus</location>
    </subcellularLocation>
</comment>
<dbReference type="Pfam" id="PF05188">
    <property type="entry name" value="MutS_II"/>
    <property type="match status" value="1"/>
</dbReference>
<dbReference type="InterPro" id="IPR000432">
    <property type="entry name" value="DNA_mismatch_repair_MutS_C"/>
</dbReference>
<dbReference type="SMART" id="SM00534">
    <property type="entry name" value="MUTSac"/>
    <property type="match status" value="1"/>
</dbReference>
<proteinExistence type="inferred from homology"/>
<dbReference type="OrthoDB" id="295033at2759"/>
<dbReference type="InterPro" id="IPR011184">
    <property type="entry name" value="DNA_mismatch_repair_Msh2"/>
</dbReference>
<dbReference type="Gene3D" id="3.40.1170.10">
    <property type="entry name" value="DNA repair protein MutS, domain I"/>
    <property type="match status" value="1"/>
</dbReference>
<organism evidence="11 12">
    <name type="scientific">Folsomia candida</name>
    <name type="common">Springtail</name>
    <dbReference type="NCBI Taxonomy" id="158441"/>
    <lineage>
        <taxon>Eukaryota</taxon>
        <taxon>Metazoa</taxon>
        <taxon>Ecdysozoa</taxon>
        <taxon>Arthropoda</taxon>
        <taxon>Hexapoda</taxon>
        <taxon>Collembola</taxon>
        <taxon>Entomobryomorpha</taxon>
        <taxon>Isotomoidea</taxon>
        <taxon>Isotomidae</taxon>
        <taxon>Proisotominae</taxon>
        <taxon>Folsomia</taxon>
    </lineage>
</organism>
<comment type="function">
    <text evidence="9">Component of the post-replicative DNA mismatch repair system (MMR).</text>
</comment>
<accession>A0A226EK97</accession>
<dbReference type="Pfam" id="PF05192">
    <property type="entry name" value="MutS_III"/>
    <property type="match status" value="1"/>
</dbReference>
<protein>
    <submittedName>
        <fullName evidence="11">DNA mismatch repair protein Msh2</fullName>
    </submittedName>
</protein>
<name>A0A226EK97_FOLCA</name>
<feature type="domain" description="DNA mismatch repair proteins mutS family" evidence="10">
    <location>
        <begin position="746"/>
        <end position="762"/>
    </location>
</feature>
<dbReference type="InterPro" id="IPR007860">
    <property type="entry name" value="DNA_mmatch_repair_MutS_con_dom"/>
</dbReference>
<dbReference type="Proteomes" id="UP000198287">
    <property type="component" value="Unassembled WGS sequence"/>
</dbReference>
<evidence type="ECO:0000256" key="2">
    <source>
        <dbReference type="ARBA" id="ARBA00006271"/>
    </source>
</evidence>
<dbReference type="STRING" id="158441.A0A226EK97"/>
<dbReference type="GO" id="GO:0140664">
    <property type="term" value="F:ATP-dependent DNA damage sensor activity"/>
    <property type="evidence" value="ECO:0007669"/>
    <property type="project" value="InterPro"/>
</dbReference>
<evidence type="ECO:0000256" key="1">
    <source>
        <dbReference type="ARBA" id="ARBA00004123"/>
    </source>
</evidence>
<dbReference type="Gene3D" id="3.30.420.110">
    <property type="entry name" value="MutS, connector domain"/>
    <property type="match status" value="1"/>
</dbReference>
<evidence type="ECO:0000256" key="3">
    <source>
        <dbReference type="ARBA" id="ARBA00022741"/>
    </source>
</evidence>
<keyword evidence="3 9" id="KW-0547">Nucleotide-binding</keyword>
<dbReference type="InterPro" id="IPR007695">
    <property type="entry name" value="DNA_mismatch_repair_MutS-lik_N"/>
</dbReference>
<dbReference type="Pfam" id="PF05190">
    <property type="entry name" value="MutS_IV"/>
    <property type="match status" value="1"/>
</dbReference>
<dbReference type="Gene3D" id="1.10.1420.10">
    <property type="match status" value="2"/>
</dbReference>
<dbReference type="SMART" id="SM00533">
    <property type="entry name" value="MUTSd"/>
    <property type="match status" value="1"/>
</dbReference>
<dbReference type="InterPro" id="IPR027417">
    <property type="entry name" value="P-loop_NTPase"/>
</dbReference>
<evidence type="ECO:0000256" key="4">
    <source>
        <dbReference type="ARBA" id="ARBA00022763"/>
    </source>
</evidence>
<dbReference type="Pfam" id="PF01624">
    <property type="entry name" value="MutS_I"/>
    <property type="match status" value="1"/>
</dbReference>
<dbReference type="InterPro" id="IPR016151">
    <property type="entry name" value="DNA_mismatch_repair_MutS_N"/>
</dbReference>
<dbReference type="InterPro" id="IPR045076">
    <property type="entry name" value="MutS"/>
</dbReference>
<reference evidence="11 12" key="1">
    <citation type="submission" date="2015-12" db="EMBL/GenBank/DDBJ databases">
        <title>The genome of Folsomia candida.</title>
        <authorList>
            <person name="Faddeeva A."/>
            <person name="Derks M.F."/>
            <person name="Anvar Y."/>
            <person name="Smit S."/>
            <person name="Van Straalen N."/>
            <person name="Roelofs D."/>
        </authorList>
    </citation>
    <scope>NUCLEOTIDE SEQUENCE [LARGE SCALE GENOMIC DNA]</scope>
    <source>
        <strain evidence="11 12">VU population</strain>
        <tissue evidence="11">Whole body</tissue>
    </source>
</reference>
<evidence type="ECO:0000259" key="10">
    <source>
        <dbReference type="PROSITE" id="PS00486"/>
    </source>
</evidence>
<dbReference type="GO" id="GO:0006312">
    <property type="term" value="P:mitotic recombination"/>
    <property type="evidence" value="ECO:0007669"/>
    <property type="project" value="TreeGrafter"/>
</dbReference>
<keyword evidence="5" id="KW-0067">ATP-binding</keyword>
<dbReference type="FunFam" id="3.30.420.110:FF:000002">
    <property type="entry name" value="DNA mismatch repair protein"/>
    <property type="match status" value="1"/>
</dbReference>
<evidence type="ECO:0000256" key="7">
    <source>
        <dbReference type="ARBA" id="ARBA00023204"/>
    </source>
</evidence>
<keyword evidence="8" id="KW-0539">Nucleus</keyword>
<dbReference type="InterPro" id="IPR036678">
    <property type="entry name" value="MutS_con_dom_sf"/>
</dbReference>
<sequence>MSKNDGKDLVEDGLYIAAFKRVSEQSAGTVRFFDTDGDGEKFVVYNNDARLASKELIGNISIRTCKYKIGNEEKVLDYAYIRRSNFETFVRDLLLVRQYRVEVFINESTTKGRIDWVPKYKASPGNLAQFDDILFNNSGTEMTVNNGVMGIRIGNVDKTKTVGVAHVNLNECEIHLLEFADNDSLTNLESVLILLSPKEAVFPVVASQAGDVNTLRKIIERNRILINEKKIGDFDDKDIDQDMKRLLQFTKGKLRNISTLPEFDKKLAVSALAGTIKYLELLSGESYQNQFRVVPFDFGLYVKMDLAACRALHLSLNNLEKNSRNNVNLQSTIDQCRTAQGHRLMAQYLRQPLVSKEKLEERYDLVQILMDDIILRQTLRDDHLRKVPDCQTFARKLYRKKCTLQDYYKSYLFLTTMDKMLEDLKTHEGEKQHVLQSWFIDPLTTLDEELSKFKELIQTTLDLEMAGKGEYVVQADFDESLLEFKNEMDSIQTEMGDLLYKVAKELGLEANKSVKLESNSQNGYFFRVTLKEEKSIRGNNKFTMIRSTKGAVGFTNSKLIQLSDSYIGYRSQYESEQRGIVADMAGVAADYYTCFEQLGRILAELDVFTSFAFCSVNSTLPYVRPKLLPKGTGRIHFEGLRHPCIESFADVNFIPNDVDFEKDKQNFYILTGPNMGGKSTFLRSVGIATLLAHVGCFVPATAAEVSIVDAILARVGASDSLDKGISTFMAEMIEASYILKTATPDSLVIIDELGRGTSTYDGFGLCWAITKYLAKNVGCYGILATHFHELTDLADEILTVANYHVAAIATDGGLTMLYKIQKGKNLIYVGFPKDVLDEAKQMSKVLEDYCQEEDTDDSEAAVKRRRDNKNAGQKVVDEFMDEIRQYCKEQVPANGTITEEAEAAFQSKFQELLREVKVKAAANPYLQHLLRQASAEADKNRVSKTCELMDTDDNEEMDIGGHTDEENWYN</sequence>
<keyword evidence="6 9" id="KW-0238">DNA-binding</keyword>
<dbReference type="PANTHER" id="PTHR11361:SF35">
    <property type="entry name" value="DNA MISMATCH REPAIR PROTEIN MSH2"/>
    <property type="match status" value="1"/>
</dbReference>
<dbReference type="PANTHER" id="PTHR11361">
    <property type="entry name" value="DNA MISMATCH REPAIR PROTEIN MUTS FAMILY MEMBER"/>
    <property type="match status" value="1"/>
</dbReference>
<dbReference type="Gene3D" id="3.40.50.300">
    <property type="entry name" value="P-loop containing nucleotide triphosphate hydrolases"/>
    <property type="match status" value="1"/>
</dbReference>
<dbReference type="InterPro" id="IPR007861">
    <property type="entry name" value="DNA_mismatch_repair_MutS_clamp"/>
</dbReference>
<dbReference type="SUPFAM" id="SSF52540">
    <property type="entry name" value="P-loop containing nucleoside triphosphate hydrolases"/>
    <property type="match status" value="1"/>
</dbReference>
<evidence type="ECO:0000313" key="11">
    <source>
        <dbReference type="EMBL" id="OXA56996.1"/>
    </source>
</evidence>
<dbReference type="GO" id="GO:0032301">
    <property type="term" value="C:MutSalpha complex"/>
    <property type="evidence" value="ECO:0007669"/>
    <property type="project" value="TreeGrafter"/>
</dbReference>
<evidence type="ECO:0000256" key="9">
    <source>
        <dbReference type="RuleBase" id="RU003756"/>
    </source>
</evidence>
<keyword evidence="12" id="KW-1185">Reference proteome</keyword>
<keyword evidence="7 9" id="KW-0234">DNA repair</keyword>
<dbReference type="SUPFAM" id="SSF48334">
    <property type="entry name" value="DNA repair protein MutS, domain III"/>
    <property type="match status" value="1"/>
</dbReference>
<dbReference type="GO" id="GO:0005524">
    <property type="term" value="F:ATP binding"/>
    <property type="evidence" value="ECO:0007669"/>
    <property type="project" value="UniProtKB-KW"/>
</dbReference>
<dbReference type="PIRSF" id="PIRSF005813">
    <property type="entry name" value="MSH2"/>
    <property type="match status" value="1"/>
</dbReference>
<gene>
    <name evidence="11" type="ORF">Fcan01_08360</name>
</gene>
<comment type="caution">
    <text evidence="11">The sequence shown here is derived from an EMBL/GenBank/DDBJ whole genome shotgun (WGS) entry which is preliminary data.</text>
</comment>
<dbReference type="GO" id="GO:0030983">
    <property type="term" value="F:mismatched DNA binding"/>
    <property type="evidence" value="ECO:0007669"/>
    <property type="project" value="InterPro"/>
</dbReference>
<dbReference type="AlphaFoldDB" id="A0A226EK97"/>
<dbReference type="InterPro" id="IPR036187">
    <property type="entry name" value="DNA_mismatch_repair_MutS_sf"/>
</dbReference>
<dbReference type="OMA" id="KLYYAIL"/>
<keyword evidence="4 9" id="KW-0227">DNA damage</keyword>
<dbReference type="EMBL" id="LNIX01000003">
    <property type="protein sequence ID" value="OXA56996.1"/>
    <property type="molecule type" value="Genomic_DNA"/>
</dbReference>
<evidence type="ECO:0000256" key="6">
    <source>
        <dbReference type="ARBA" id="ARBA00023125"/>
    </source>
</evidence>